<name>A0AAD9HJY2_9PEZI</name>
<evidence type="ECO:0000313" key="3">
    <source>
        <dbReference type="Proteomes" id="UP001232148"/>
    </source>
</evidence>
<dbReference type="EMBL" id="MU842850">
    <property type="protein sequence ID" value="KAK2030496.1"/>
    <property type="molecule type" value="Genomic_DNA"/>
</dbReference>
<accession>A0AAD9HJY2</accession>
<evidence type="ECO:0000313" key="2">
    <source>
        <dbReference type="EMBL" id="KAK2030496.1"/>
    </source>
</evidence>
<evidence type="ECO:0000256" key="1">
    <source>
        <dbReference type="SAM" id="SignalP"/>
    </source>
</evidence>
<sequence length="239" mass="24824">MRSITSSLLAAVLLAAAPAAAVDQPPPFSQEYNLVDTTPCVLQPNNTYTCSDGDAFLNFYGKNFTEAYYFRIENQTSQLGVKLQCGGPDAFTLFAAPGISATSFTLTPCEGKELTSVTLVEPKSSFKIPYFGEELSFTDADPCTPDANGGFSCGGGSTIAAAGGAINMTLPAGAGDSAIRAFCMMGNSTVSSVFFVSSGGQGLFNTPSVCGNGITKAVNVRSRTTLWNPNSDNCPSCNT</sequence>
<feature type="chain" id="PRO_5041983506" evidence="1">
    <location>
        <begin position="22"/>
        <end position="239"/>
    </location>
</feature>
<organism evidence="2 3">
    <name type="scientific">Colletotrichum zoysiae</name>
    <dbReference type="NCBI Taxonomy" id="1216348"/>
    <lineage>
        <taxon>Eukaryota</taxon>
        <taxon>Fungi</taxon>
        <taxon>Dikarya</taxon>
        <taxon>Ascomycota</taxon>
        <taxon>Pezizomycotina</taxon>
        <taxon>Sordariomycetes</taxon>
        <taxon>Hypocreomycetidae</taxon>
        <taxon>Glomerellales</taxon>
        <taxon>Glomerellaceae</taxon>
        <taxon>Colletotrichum</taxon>
        <taxon>Colletotrichum graminicola species complex</taxon>
    </lineage>
</organism>
<reference evidence="2" key="1">
    <citation type="submission" date="2021-06" db="EMBL/GenBank/DDBJ databases">
        <title>Comparative genomics, transcriptomics and evolutionary studies reveal genomic signatures of adaptation to plant cell wall in hemibiotrophic fungi.</title>
        <authorList>
            <consortium name="DOE Joint Genome Institute"/>
            <person name="Baroncelli R."/>
            <person name="Diaz J.F."/>
            <person name="Benocci T."/>
            <person name="Peng M."/>
            <person name="Battaglia E."/>
            <person name="Haridas S."/>
            <person name="Andreopoulos W."/>
            <person name="Labutti K."/>
            <person name="Pangilinan J."/>
            <person name="Floch G.L."/>
            <person name="Makela M.R."/>
            <person name="Henrissat B."/>
            <person name="Grigoriev I.V."/>
            <person name="Crouch J.A."/>
            <person name="De Vries R.P."/>
            <person name="Sukno S.A."/>
            <person name="Thon M.R."/>
        </authorList>
    </citation>
    <scope>NUCLEOTIDE SEQUENCE</scope>
    <source>
        <strain evidence="2">MAFF235873</strain>
    </source>
</reference>
<proteinExistence type="predicted"/>
<dbReference type="Proteomes" id="UP001232148">
    <property type="component" value="Unassembled WGS sequence"/>
</dbReference>
<keyword evidence="3" id="KW-1185">Reference proteome</keyword>
<gene>
    <name evidence="2" type="ORF">LX32DRAFT_638062</name>
</gene>
<feature type="signal peptide" evidence="1">
    <location>
        <begin position="1"/>
        <end position="21"/>
    </location>
</feature>
<comment type="caution">
    <text evidence="2">The sequence shown here is derived from an EMBL/GenBank/DDBJ whole genome shotgun (WGS) entry which is preliminary data.</text>
</comment>
<dbReference type="AlphaFoldDB" id="A0AAD9HJY2"/>
<keyword evidence="1" id="KW-0732">Signal</keyword>
<protein>
    <submittedName>
        <fullName evidence="2">Uncharacterized protein</fullName>
    </submittedName>
</protein>